<dbReference type="EMBL" id="JABSTQ010009226">
    <property type="protein sequence ID" value="KAG0431409.1"/>
    <property type="molecule type" value="Genomic_DNA"/>
</dbReference>
<evidence type="ECO:0000313" key="1">
    <source>
        <dbReference type="EMBL" id="KAG0431409.1"/>
    </source>
</evidence>
<dbReference type="Proteomes" id="UP000805193">
    <property type="component" value="Unassembled WGS sequence"/>
</dbReference>
<comment type="caution">
    <text evidence="1">The sequence shown here is derived from an EMBL/GenBank/DDBJ whole genome shotgun (WGS) entry which is preliminary data.</text>
</comment>
<protein>
    <submittedName>
        <fullName evidence="1">Uncharacterized protein</fullName>
    </submittedName>
</protein>
<evidence type="ECO:0000313" key="2">
    <source>
        <dbReference type="Proteomes" id="UP000805193"/>
    </source>
</evidence>
<reference evidence="1 2" key="1">
    <citation type="journal article" date="2020" name="Cell">
        <title>Large-Scale Comparative Analyses of Tick Genomes Elucidate Their Genetic Diversity and Vector Capacities.</title>
        <authorList>
            <consortium name="Tick Genome and Microbiome Consortium (TIGMIC)"/>
            <person name="Jia N."/>
            <person name="Wang J."/>
            <person name="Shi W."/>
            <person name="Du L."/>
            <person name="Sun Y."/>
            <person name="Zhan W."/>
            <person name="Jiang J.F."/>
            <person name="Wang Q."/>
            <person name="Zhang B."/>
            <person name="Ji P."/>
            <person name="Bell-Sakyi L."/>
            <person name="Cui X.M."/>
            <person name="Yuan T.T."/>
            <person name="Jiang B.G."/>
            <person name="Yang W.F."/>
            <person name="Lam T.T."/>
            <person name="Chang Q.C."/>
            <person name="Ding S.J."/>
            <person name="Wang X.J."/>
            <person name="Zhu J.G."/>
            <person name="Ruan X.D."/>
            <person name="Zhao L."/>
            <person name="Wei J.T."/>
            <person name="Ye R.Z."/>
            <person name="Que T.C."/>
            <person name="Du C.H."/>
            <person name="Zhou Y.H."/>
            <person name="Cheng J.X."/>
            <person name="Dai P.F."/>
            <person name="Guo W.B."/>
            <person name="Han X.H."/>
            <person name="Huang E.J."/>
            <person name="Li L.F."/>
            <person name="Wei W."/>
            <person name="Gao Y.C."/>
            <person name="Liu J.Z."/>
            <person name="Shao H.Z."/>
            <person name="Wang X."/>
            <person name="Wang C.C."/>
            <person name="Yang T.C."/>
            <person name="Huo Q.B."/>
            <person name="Li W."/>
            <person name="Chen H.Y."/>
            <person name="Chen S.E."/>
            <person name="Zhou L.G."/>
            <person name="Ni X.B."/>
            <person name="Tian J.H."/>
            <person name="Sheng Y."/>
            <person name="Liu T."/>
            <person name="Pan Y.S."/>
            <person name="Xia L.Y."/>
            <person name="Li J."/>
            <person name="Zhao F."/>
            <person name="Cao W.C."/>
        </authorList>
    </citation>
    <scope>NUCLEOTIDE SEQUENCE [LARGE SCALE GENOMIC DNA]</scope>
    <source>
        <strain evidence="1">Iper-2018</strain>
    </source>
</reference>
<gene>
    <name evidence="1" type="ORF">HPB47_021825</name>
</gene>
<keyword evidence="2" id="KW-1185">Reference proteome</keyword>
<name>A0AC60QEW7_IXOPE</name>
<organism evidence="1 2">
    <name type="scientific">Ixodes persulcatus</name>
    <name type="common">Taiga tick</name>
    <dbReference type="NCBI Taxonomy" id="34615"/>
    <lineage>
        <taxon>Eukaryota</taxon>
        <taxon>Metazoa</taxon>
        <taxon>Ecdysozoa</taxon>
        <taxon>Arthropoda</taxon>
        <taxon>Chelicerata</taxon>
        <taxon>Arachnida</taxon>
        <taxon>Acari</taxon>
        <taxon>Parasitiformes</taxon>
        <taxon>Ixodida</taxon>
        <taxon>Ixodoidea</taxon>
        <taxon>Ixodidae</taxon>
        <taxon>Ixodinae</taxon>
        <taxon>Ixodes</taxon>
    </lineage>
</organism>
<sequence>MIFGIVLGIVLFVSISITLIGLYVVFKRFCSDTKDYGMINANSTIKHGRLYPVLNYKDCDDDGAGGSGSTTQCLDTQDLDIPEIKVPGEDHHGDGSCSPLGIEKEPDYASPASLTKPYGKDRDVPEPSPPSTSTPWKPTDEPHASSSAVADHPSSHVNEAFHNGLESTSGYSAHVSPSHNDGDDDGE</sequence>
<accession>A0AC60QEW7</accession>
<proteinExistence type="predicted"/>